<dbReference type="EMBL" id="CP036273">
    <property type="protein sequence ID" value="QDU22724.1"/>
    <property type="molecule type" value="Genomic_DNA"/>
</dbReference>
<protein>
    <submittedName>
        <fullName evidence="2">Plasmid stabilization system protein</fullName>
    </submittedName>
</protein>
<sequence>MSLPVEIHADAQAEFDEAVDWFQGLRSGSGVAFARAVKQTLDRIAAQPRMHAVVSDDYRRAPVTGYPYYRVFYRELADRVRIVSVFHTSRDPSVWQGRV</sequence>
<dbReference type="KEGG" id="uli:ETAA1_47100"/>
<dbReference type="InterPro" id="IPR035093">
    <property type="entry name" value="RelE/ParE_toxin_dom_sf"/>
</dbReference>
<evidence type="ECO:0000313" key="3">
    <source>
        <dbReference type="Proteomes" id="UP000319576"/>
    </source>
</evidence>
<evidence type="ECO:0000313" key="2">
    <source>
        <dbReference type="EMBL" id="QDU22724.1"/>
    </source>
</evidence>
<dbReference type="Proteomes" id="UP000319576">
    <property type="component" value="Chromosome"/>
</dbReference>
<keyword evidence="3" id="KW-1185">Reference proteome</keyword>
<dbReference type="Gene3D" id="3.30.2310.20">
    <property type="entry name" value="RelE-like"/>
    <property type="match status" value="1"/>
</dbReference>
<keyword evidence="1" id="KW-1277">Toxin-antitoxin system</keyword>
<evidence type="ECO:0000256" key="1">
    <source>
        <dbReference type="ARBA" id="ARBA00022649"/>
    </source>
</evidence>
<dbReference type="AlphaFoldDB" id="A0A517XYY6"/>
<accession>A0A517XYY6</accession>
<reference evidence="2 3" key="1">
    <citation type="submission" date="2019-02" db="EMBL/GenBank/DDBJ databases">
        <title>Deep-cultivation of Planctomycetes and their phenomic and genomic characterization uncovers novel biology.</title>
        <authorList>
            <person name="Wiegand S."/>
            <person name="Jogler M."/>
            <person name="Boedeker C."/>
            <person name="Pinto D."/>
            <person name="Vollmers J."/>
            <person name="Rivas-Marin E."/>
            <person name="Kohn T."/>
            <person name="Peeters S.H."/>
            <person name="Heuer A."/>
            <person name="Rast P."/>
            <person name="Oberbeckmann S."/>
            <person name="Bunk B."/>
            <person name="Jeske O."/>
            <person name="Meyerdierks A."/>
            <person name="Storesund J.E."/>
            <person name="Kallscheuer N."/>
            <person name="Luecker S."/>
            <person name="Lage O.M."/>
            <person name="Pohl T."/>
            <person name="Merkel B.J."/>
            <person name="Hornburger P."/>
            <person name="Mueller R.-W."/>
            <person name="Bruemmer F."/>
            <person name="Labrenz M."/>
            <person name="Spormann A.M."/>
            <person name="Op den Camp H."/>
            <person name="Overmann J."/>
            <person name="Amann R."/>
            <person name="Jetten M.S.M."/>
            <person name="Mascher T."/>
            <person name="Medema M.H."/>
            <person name="Devos D.P."/>
            <person name="Kaster A.-K."/>
            <person name="Ovreas L."/>
            <person name="Rohde M."/>
            <person name="Galperin M.Y."/>
            <person name="Jogler C."/>
        </authorList>
    </citation>
    <scope>NUCLEOTIDE SEQUENCE [LARGE SCALE GENOMIC DNA]</scope>
    <source>
        <strain evidence="2 3">ETA_A1</strain>
    </source>
</reference>
<proteinExistence type="predicted"/>
<dbReference type="OrthoDB" id="9809155at2"/>
<dbReference type="RefSeq" id="WP_145242686.1">
    <property type="nucleotide sequence ID" value="NZ_CP036273.1"/>
</dbReference>
<organism evidence="2 3">
    <name type="scientific">Urbifossiella limnaea</name>
    <dbReference type="NCBI Taxonomy" id="2528023"/>
    <lineage>
        <taxon>Bacteria</taxon>
        <taxon>Pseudomonadati</taxon>
        <taxon>Planctomycetota</taxon>
        <taxon>Planctomycetia</taxon>
        <taxon>Gemmatales</taxon>
        <taxon>Gemmataceae</taxon>
        <taxon>Urbifossiella</taxon>
    </lineage>
</organism>
<name>A0A517XYY6_9BACT</name>
<dbReference type="Pfam" id="PF05016">
    <property type="entry name" value="ParE_toxin"/>
    <property type="match status" value="1"/>
</dbReference>
<gene>
    <name evidence="2" type="ORF">ETAA1_47100</name>
</gene>
<dbReference type="InterPro" id="IPR007712">
    <property type="entry name" value="RelE/ParE_toxin"/>
</dbReference>